<protein>
    <submittedName>
        <fullName evidence="1">Uncharacterized protein</fullName>
    </submittedName>
</protein>
<dbReference type="PANTHER" id="PTHR34704">
    <property type="entry name" value="ATPASE"/>
    <property type="match status" value="1"/>
</dbReference>
<comment type="caution">
    <text evidence="1">The sequence shown here is derived from an EMBL/GenBank/DDBJ whole genome shotgun (WGS) entry which is preliminary data.</text>
</comment>
<dbReference type="Proteomes" id="UP001500034">
    <property type="component" value="Unassembled WGS sequence"/>
</dbReference>
<dbReference type="RefSeq" id="WP_345598210.1">
    <property type="nucleotide sequence ID" value="NZ_BAABCQ010000345.1"/>
</dbReference>
<dbReference type="EMBL" id="BAABCQ010000345">
    <property type="protein sequence ID" value="GAA4018691.1"/>
    <property type="molecule type" value="Genomic_DNA"/>
</dbReference>
<keyword evidence="2" id="KW-1185">Reference proteome</keyword>
<name>A0ABP7T167_9ACTN</name>
<dbReference type="PANTHER" id="PTHR34704:SF2">
    <property type="entry name" value="ATPASE"/>
    <property type="match status" value="1"/>
</dbReference>
<proteinExistence type="predicted"/>
<evidence type="ECO:0000313" key="1">
    <source>
        <dbReference type="EMBL" id="GAA4018691.1"/>
    </source>
</evidence>
<accession>A0ABP7T167</accession>
<reference evidence="2" key="1">
    <citation type="journal article" date="2019" name="Int. J. Syst. Evol. Microbiol.">
        <title>The Global Catalogue of Microorganisms (GCM) 10K type strain sequencing project: providing services to taxonomists for standard genome sequencing and annotation.</title>
        <authorList>
            <consortium name="The Broad Institute Genomics Platform"/>
            <consortium name="The Broad Institute Genome Sequencing Center for Infectious Disease"/>
            <person name="Wu L."/>
            <person name="Ma J."/>
        </authorList>
    </citation>
    <scope>NUCLEOTIDE SEQUENCE [LARGE SCALE GENOMIC DNA]</scope>
    <source>
        <strain evidence="2">JCM 17027</strain>
    </source>
</reference>
<gene>
    <name evidence="1" type="ORF">GCM10022384_70630</name>
</gene>
<sequence>MVVVPLVATCIVSPESVCPPCADGRRSHSCGDYAPPLTTPLRAKPVHPVGRAGRLARCLTRAGITRHLDPRLEEFDDWICRTVLSPFSPLFREARYLLAEEADIRDTALYHSVLAAVAQGNSTRGGIAGFIGRKSVDISHPLHVLEDSHLLAREADVFRAGKSQYRITEPLINFYEAVIRPAWARLESGQTRKVWAQSAERFAAQVAGPHFETVCREYILGPGRALLRSSLGRWAVAW</sequence>
<evidence type="ECO:0000313" key="2">
    <source>
        <dbReference type="Proteomes" id="UP001500034"/>
    </source>
</evidence>
<organism evidence="1 2">
    <name type="scientific">Streptomyces marokkonensis</name>
    <dbReference type="NCBI Taxonomy" id="324855"/>
    <lineage>
        <taxon>Bacteria</taxon>
        <taxon>Bacillati</taxon>
        <taxon>Actinomycetota</taxon>
        <taxon>Actinomycetes</taxon>
        <taxon>Kitasatosporales</taxon>
        <taxon>Streptomycetaceae</taxon>
        <taxon>Streptomyces</taxon>
    </lineage>
</organism>